<dbReference type="AlphaFoldDB" id="A0A2T1D8R7"/>
<dbReference type="EMBL" id="PVWG01000035">
    <property type="protein sequence ID" value="PSB16895.1"/>
    <property type="molecule type" value="Genomic_DNA"/>
</dbReference>
<name>A0A2T1D8R7_9CYAN</name>
<organism evidence="1 2">
    <name type="scientific">Phormidesmis priestleyi ULC007</name>
    <dbReference type="NCBI Taxonomy" id="1920490"/>
    <lineage>
        <taxon>Bacteria</taxon>
        <taxon>Bacillati</taxon>
        <taxon>Cyanobacteriota</taxon>
        <taxon>Cyanophyceae</taxon>
        <taxon>Leptolyngbyales</taxon>
        <taxon>Leptolyngbyaceae</taxon>
        <taxon>Phormidesmis</taxon>
    </lineage>
</organism>
<keyword evidence="2" id="KW-1185">Reference proteome</keyword>
<accession>A0A2T1D8R7</accession>
<gene>
    <name evidence="1" type="ORF">C7B65_20160</name>
</gene>
<reference evidence="1 2" key="1">
    <citation type="submission" date="2018-02" db="EMBL/GenBank/DDBJ databases">
        <authorList>
            <person name="Cohen D.B."/>
            <person name="Kent A.D."/>
        </authorList>
    </citation>
    <scope>NUCLEOTIDE SEQUENCE [LARGE SCALE GENOMIC DNA]</scope>
    <source>
        <strain evidence="1 2">ULC007</strain>
    </source>
</reference>
<comment type="caution">
    <text evidence="1">The sequence shown here is derived from an EMBL/GenBank/DDBJ whole genome shotgun (WGS) entry which is preliminary data.</text>
</comment>
<sequence length="63" mass="7311">MMAVNINPNEIWKLMRFLDQYGSSNMNDYQFVLDPSFRGLNLKVDLSVTYLPQNKTLTVTLDP</sequence>
<reference evidence="1 2" key="2">
    <citation type="submission" date="2018-03" db="EMBL/GenBank/DDBJ databases">
        <title>The ancient ancestry and fast evolution of plastids.</title>
        <authorList>
            <person name="Moore K.R."/>
            <person name="Magnabosco C."/>
            <person name="Momper L."/>
            <person name="Gold D.A."/>
            <person name="Bosak T."/>
            <person name="Fournier G.P."/>
        </authorList>
    </citation>
    <scope>NUCLEOTIDE SEQUENCE [LARGE SCALE GENOMIC DNA]</scope>
    <source>
        <strain evidence="1 2">ULC007</strain>
    </source>
</reference>
<evidence type="ECO:0000313" key="1">
    <source>
        <dbReference type="EMBL" id="PSB16895.1"/>
    </source>
</evidence>
<dbReference type="Proteomes" id="UP000238634">
    <property type="component" value="Unassembled WGS sequence"/>
</dbReference>
<evidence type="ECO:0000313" key="2">
    <source>
        <dbReference type="Proteomes" id="UP000238634"/>
    </source>
</evidence>
<proteinExistence type="predicted"/>
<protein>
    <submittedName>
        <fullName evidence="1">Uncharacterized protein</fullName>
    </submittedName>
</protein>